<dbReference type="Pfam" id="PF06742">
    <property type="entry name" value="DUF1214"/>
    <property type="match status" value="1"/>
</dbReference>
<evidence type="ECO:0000259" key="1">
    <source>
        <dbReference type="Pfam" id="PF06742"/>
    </source>
</evidence>
<dbReference type="InterPro" id="IPR037050">
    <property type="entry name" value="DUF1254_sf"/>
</dbReference>
<gene>
    <name evidence="3" type="ORF">PDM28_11075</name>
</gene>
<dbReference type="Gene3D" id="2.60.120.600">
    <property type="entry name" value="Domain of unknown function DUF1214, C-terminal domain"/>
    <property type="match status" value="1"/>
</dbReference>
<dbReference type="Pfam" id="PF06863">
    <property type="entry name" value="DUF1254"/>
    <property type="match status" value="1"/>
</dbReference>
<protein>
    <submittedName>
        <fullName evidence="3">DUF1254 domain-containing protein</fullName>
    </submittedName>
</protein>
<dbReference type="PANTHER" id="PTHR36509:SF3">
    <property type="entry name" value="SIGNAL PEPTIDE PROTEIN"/>
    <property type="match status" value="1"/>
</dbReference>
<dbReference type="InterPro" id="IPR010679">
    <property type="entry name" value="DUF1254"/>
</dbReference>
<feature type="domain" description="DUF1214" evidence="1">
    <location>
        <begin position="334"/>
        <end position="439"/>
    </location>
</feature>
<keyword evidence="4" id="KW-1185">Reference proteome</keyword>
<dbReference type="RefSeq" id="WP_311182022.1">
    <property type="nucleotide sequence ID" value="NZ_CP115543.1"/>
</dbReference>
<dbReference type="InterPro" id="IPR010621">
    <property type="entry name" value="DUF1214"/>
</dbReference>
<evidence type="ECO:0000313" key="4">
    <source>
        <dbReference type="Proteomes" id="UP001305421"/>
    </source>
</evidence>
<dbReference type="Gene3D" id="1.10.3360.10">
    <property type="entry name" value="VPA0735-like domain"/>
    <property type="match status" value="1"/>
</dbReference>
<evidence type="ECO:0000313" key="3">
    <source>
        <dbReference type="EMBL" id="WNH47245.1"/>
    </source>
</evidence>
<dbReference type="PANTHER" id="PTHR36509">
    <property type="entry name" value="BLL3101 PROTEIN"/>
    <property type="match status" value="1"/>
</dbReference>
<proteinExistence type="predicted"/>
<accession>A0ABY9Y8T4</accession>
<feature type="domain" description="DUF1254" evidence="2">
    <location>
        <begin position="69"/>
        <end position="181"/>
    </location>
</feature>
<reference evidence="3 4" key="1">
    <citation type="submission" date="2022-12" db="EMBL/GenBank/DDBJ databases">
        <title>Two new species, Stenotrophomonas aracearum and Stenotrophomonas oahuensis, isolated from Anthurium (Araceae family) in Hawaii.</title>
        <authorList>
            <person name="Chunag S.C."/>
            <person name="Dobhal S."/>
            <person name="Alvarez A."/>
            <person name="Arif M."/>
        </authorList>
    </citation>
    <scope>NUCLEOTIDE SEQUENCE [LARGE SCALE GENOMIC DNA]</scope>
    <source>
        <strain evidence="3 4">A5588</strain>
    </source>
</reference>
<dbReference type="SUPFAM" id="SSF160935">
    <property type="entry name" value="VPA0735-like"/>
    <property type="match status" value="1"/>
</dbReference>
<evidence type="ECO:0000259" key="2">
    <source>
        <dbReference type="Pfam" id="PF06863"/>
    </source>
</evidence>
<dbReference type="Gene3D" id="2.60.40.1610">
    <property type="entry name" value="Domain of unknown function DUF1254"/>
    <property type="match status" value="1"/>
</dbReference>
<name>A0ABY9Y8T4_9GAMM</name>
<dbReference type="EMBL" id="CP115543">
    <property type="protein sequence ID" value="WNH47245.1"/>
    <property type="molecule type" value="Genomic_DNA"/>
</dbReference>
<dbReference type="Proteomes" id="UP001305421">
    <property type="component" value="Chromosome"/>
</dbReference>
<organism evidence="3 4">
    <name type="scientific">Stenotrophomonas aracearum</name>
    <dbReference type="NCBI Taxonomy" id="3003272"/>
    <lineage>
        <taxon>Bacteria</taxon>
        <taxon>Pseudomonadati</taxon>
        <taxon>Pseudomonadota</taxon>
        <taxon>Gammaproteobacteria</taxon>
        <taxon>Lysobacterales</taxon>
        <taxon>Lysobacteraceae</taxon>
        <taxon>Stenotrophomonas</taxon>
    </lineage>
</organism>
<sequence length="455" mass="50666">MQSNYEFVGGYPTPETVRNAYDDADLARAVQAYKFFYPTVSFEGTWRGNLAEVVVPNKVFPLLEGTPTQLVFTPNSDTPYSGLPLDLVEGPMVVELPPGPLMGAANDLNQRWVMDLGLPGPDAGKGGKHLLLPPGYTGPVPDGFHAAEATMNRVLVLIRAIPPGGDNDAANALMKSVRVYPLNESAEWKAPTWVRLKKGDFTPLQWETNLQYWKVLHEILEMEPPYEAYRAYYGDLAGLGIVKGKPFQPDARMRGILEKAAQLANGQMRVQSFADRRPDRIAWSDRRWEWATLRPENGTFDSDSYLDLDARAKWFFQAQVESPAMFRRSAGAGSLYWLGTRDQSGAFLEGGKQYKLRVPQPVPANLFWSVTVYDAETRSEINSGQGYAALRSMFELKGMKGEEITLKFGPSPPTKGEAGWIRTVPGKGWFAYFRIYGPAEAAFNGTWKPGDFEEA</sequence>
<dbReference type="InterPro" id="IPR037049">
    <property type="entry name" value="DUF1214_C_sf"/>
</dbReference>